<dbReference type="RefSeq" id="WP_256547807.1">
    <property type="nucleotide sequence ID" value="NZ_CP101809.1"/>
</dbReference>
<dbReference type="PROSITE" id="PS51257">
    <property type="entry name" value="PROKAR_LIPOPROTEIN"/>
    <property type="match status" value="1"/>
</dbReference>
<evidence type="ECO:0000256" key="1">
    <source>
        <dbReference type="SAM" id="SignalP"/>
    </source>
</evidence>
<evidence type="ECO:0000313" key="2">
    <source>
        <dbReference type="EMBL" id="MDQ0514314.1"/>
    </source>
</evidence>
<feature type="chain" id="PRO_5045606291" evidence="1">
    <location>
        <begin position="32"/>
        <end position="478"/>
    </location>
</feature>
<keyword evidence="3" id="KW-1185">Reference proteome</keyword>
<organism evidence="2 3">
    <name type="scientific">Mycoplasmoides fastidiosum</name>
    <dbReference type="NCBI Taxonomy" id="92758"/>
    <lineage>
        <taxon>Bacteria</taxon>
        <taxon>Bacillati</taxon>
        <taxon>Mycoplasmatota</taxon>
        <taxon>Mycoplasmoidales</taxon>
        <taxon>Mycoplasmoidaceae</taxon>
        <taxon>Mycoplasmoides</taxon>
    </lineage>
</organism>
<dbReference type="PANTHER" id="PTHR34296:SF2">
    <property type="entry name" value="ABC TRANSPORTER GUANOSINE-BINDING PROTEIN NUPN"/>
    <property type="match status" value="1"/>
</dbReference>
<dbReference type="PANTHER" id="PTHR34296">
    <property type="entry name" value="TRANSCRIPTIONAL ACTIVATOR PROTEIN MED"/>
    <property type="match status" value="1"/>
</dbReference>
<protein>
    <submittedName>
        <fullName evidence="2">Basic membrane protein A</fullName>
    </submittedName>
</protein>
<gene>
    <name evidence="2" type="ORF">J2Z62_000752</name>
</gene>
<feature type="signal peptide" evidence="1">
    <location>
        <begin position="1"/>
        <end position="31"/>
    </location>
</feature>
<dbReference type="Proteomes" id="UP001240643">
    <property type="component" value="Unassembled WGS sequence"/>
</dbReference>
<comment type="caution">
    <text evidence="2">The sequence shown here is derived from an EMBL/GenBank/DDBJ whole genome shotgun (WGS) entry which is preliminary data.</text>
</comment>
<dbReference type="PRINTS" id="PR01733">
    <property type="entry name" value="LIPPROTEIN48"/>
</dbReference>
<dbReference type="InterPro" id="IPR050957">
    <property type="entry name" value="BMP_lipoprotein"/>
</dbReference>
<dbReference type="Gene3D" id="3.40.50.2300">
    <property type="match status" value="2"/>
</dbReference>
<accession>A0ABU0M026</accession>
<dbReference type="InterPro" id="IPR008107">
    <property type="entry name" value="Mycoplasma_p48"/>
</dbReference>
<proteinExistence type="predicted"/>
<evidence type="ECO:0000313" key="3">
    <source>
        <dbReference type="Proteomes" id="UP001240643"/>
    </source>
</evidence>
<keyword evidence="1" id="KW-0732">Signal</keyword>
<name>A0ABU0M026_9BACT</name>
<sequence>MITPKKSQKAQWKICATSFCFSMIGSMVLTACGSGAPVVATTDVARLQDFIDRQNPVFETAKQAKQIQDWPVTLITASGQIQDNSFNQSLWEAVSKVSVQAGITPGTYQETFEDTNLASQYQLALRNNKKIWVLSGFTQGAILSNWLKIPANRQAFIDKQVIVIGVDWAPDPEVVPPGQGIELLYRTEESGFMVGYATAGYLSKKYPTDPTKRIVSAFGGAADAGVTSFLAGWLGGIGFWNNTNETTGFSNKADNQPVKFNDNSIILNTAFIENNSIRAQINALVNHNHPQIILPVAGVLTGTTLEATKNSDQLVVGVDTDQSLAYPQYQNKFFSSIEKRLGYTTYKILSELLLNKANTSAFLQQDSANRFNLVGSMQPSNVILNKGFDDEYVSYAASTLADPTDRAIANDALKAAAELFAKHSSKPTVHIPDVKLAEIYGSLNIPDVSIDTNNQMILNAYIRNYINQNQSTPVQKPK</sequence>
<reference evidence="2" key="1">
    <citation type="submission" date="2023-07" db="EMBL/GenBank/DDBJ databases">
        <title>Genomic Encyclopedia of Type Strains, Phase IV (KMG-IV): sequencing the most valuable type-strain genomes for metagenomic binning, comparative biology and taxonomic classification.</title>
        <authorList>
            <person name="Goeker M."/>
        </authorList>
    </citation>
    <scope>NUCLEOTIDE SEQUENCE [LARGE SCALE GENOMIC DNA]</scope>
    <source>
        <strain evidence="2">DSM 21204</strain>
    </source>
</reference>
<dbReference type="EMBL" id="JAUSWO010000001">
    <property type="protein sequence ID" value="MDQ0514314.1"/>
    <property type="molecule type" value="Genomic_DNA"/>
</dbReference>